<keyword evidence="10" id="KW-1185">Reference proteome</keyword>
<dbReference type="GO" id="GO:0005794">
    <property type="term" value="C:Golgi apparatus"/>
    <property type="evidence" value="ECO:0007669"/>
    <property type="project" value="UniProtKB-ARBA"/>
</dbReference>
<evidence type="ECO:0000256" key="3">
    <source>
        <dbReference type="ARBA" id="ARBA00022679"/>
    </source>
</evidence>
<evidence type="ECO:0000256" key="1">
    <source>
        <dbReference type="ARBA" id="ARBA00003886"/>
    </source>
</evidence>
<dbReference type="PANTHER" id="PTHR12788">
    <property type="entry name" value="PROTEIN-TYROSINE SULFOTRANSFERASE 2"/>
    <property type="match status" value="1"/>
</dbReference>
<keyword evidence="5" id="KW-0325">Glycoprotein</keyword>
<dbReference type="EMBL" id="KL367493">
    <property type="protein sequence ID" value="KFD69722.1"/>
    <property type="molecule type" value="Genomic_DNA"/>
</dbReference>
<dbReference type="InterPro" id="IPR027417">
    <property type="entry name" value="P-loop_NTPase"/>
</dbReference>
<proteinExistence type="inferred from homology"/>
<reference evidence="9 10" key="1">
    <citation type="journal article" date="2014" name="Nat. Genet.">
        <title>Genome and transcriptome of the porcine whipworm Trichuris suis.</title>
        <authorList>
            <person name="Jex A.R."/>
            <person name="Nejsum P."/>
            <person name="Schwarz E.M."/>
            <person name="Hu L."/>
            <person name="Young N.D."/>
            <person name="Hall R.S."/>
            <person name="Korhonen P.K."/>
            <person name="Liao S."/>
            <person name="Thamsborg S."/>
            <person name="Xia J."/>
            <person name="Xu P."/>
            <person name="Wang S."/>
            <person name="Scheerlinck J.P."/>
            <person name="Hofmann A."/>
            <person name="Sternberg P.W."/>
            <person name="Wang J."/>
            <person name="Gasser R.B."/>
        </authorList>
    </citation>
    <scope>NUCLEOTIDE SEQUENCE [LARGE SCALE GENOMIC DNA]</scope>
    <source>
        <strain evidence="9">DCEP-RM93F</strain>
        <strain evidence="8">DCEP-RM93M</strain>
    </source>
</reference>
<dbReference type="EMBL" id="KL363270">
    <property type="protein sequence ID" value="KFD49457.1"/>
    <property type="molecule type" value="Genomic_DNA"/>
</dbReference>
<dbReference type="Proteomes" id="UP000030764">
    <property type="component" value="Unassembled WGS sequence"/>
</dbReference>
<dbReference type="InterPro" id="IPR026634">
    <property type="entry name" value="TPST-like"/>
</dbReference>
<evidence type="ECO:0000256" key="4">
    <source>
        <dbReference type="ARBA" id="ARBA00023157"/>
    </source>
</evidence>
<dbReference type="FunFam" id="3.40.50.300:FF:002853">
    <property type="entry name" value="Protein-tyrosine sulfotransferase"/>
    <property type="match status" value="1"/>
</dbReference>
<sequence>MRCSVTQILVLAAFFLLIWYFIVSSRTCTRTQLHLGLPLRNDTSGRGVRNDFAYNNELPLIFIGGFPRSGTTLLRAMLDAHPDIRCGEETRIIPRILGMRSQWKKDPKEWHRLEEAGVDDTVLDPAVSSFILEVIVRHGPLAHRLCDKDPFVLKSVSYLAKLFPNSKFVFMIRDGRAAVHSMISRGVTVTGFDLKDYRQCLTKWSATVAQMYRECQLAGGDRCFPLYYEQLVLHPEQSMRELLSFLDISWNEAVLNHEKFIGKKISLSKTEKSTDQVIKPLYTTSLTLWVGKIPSDVVHDMAKVAPMLAFLGKEEALCGSFTGYDPHSNPPDYGKADDLVRLKAKELNNVVFWRNKLIEIFNRSRNSF</sequence>
<name>A0A085NJS6_9BILA</name>
<accession>A0A085NJS6</accession>
<dbReference type="Pfam" id="PF13469">
    <property type="entry name" value="Sulfotransfer_3"/>
    <property type="match status" value="1"/>
</dbReference>
<evidence type="ECO:0000313" key="10">
    <source>
        <dbReference type="Proteomes" id="UP000030764"/>
    </source>
</evidence>
<gene>
    <name evidence="8" type="ORF">M513_09642</name>
    <name evidence="9" type="ORF">M514_09642</name>
</gene>
<protein>
    <recommendedName>
        <fullName evidence="7">Protein-tyrosine sulfotransferase</fullName>
        <ecNumber evidence="7">2.8.2.20</ecNumber>
    </recommendedName>
</protein>
<dbReference type="Proteomes" id="UP000030758">
    <property type="component" value="Unassembled WGS sequence"/>
</dbReference>
<evidence type="ECO:0000256" key="5">
    <source>
        <dbReference type="ARBA" id="ARBA00023180"/>
    </source>
</evidence>
<evidence type="ECO:0000256" key="6">
    <source>
        <dbReference type="ARBA" id="ARBA00048460"/>
    </source>
</evidence>
<dbReference type="EC" id="2.8.2.20" evidence="7"/>
<dbReference type="AlphaFoldDB" id="A0A085NJS6"/>
<evidence type="ECO:0000313" key="8">
    <source>
        <dbReference type="EMBL" id="KFD49457.1"/>
    </source>
</evidence>
<dbReference type="GO" id="GO:0008476">
    <property type="term" value="F:protein-tyrosine sulfotransferase activity"/>
    <property type="evidence" value="ECO:0007669"/>
    <property type="project" value="UniProtKB-EC"/>
</dbReference>
<comment type="similarity">
    <text evidence="2 7">Belongs to the protein sulfotransferase family.</text>
</comment>
<evidence type="ECO:0000313" key="9">
    <source>
        <dbReference type="EMBL" id="KFD69722.1"/>
    </source>
</evidence>
<comment type="catalytic activity">
    <reaction evidence="6 7">
        <text>L-tyrosyl-[protein] + 3'-phosphoadenylyl sulfate = O-sulfo-L-tyrosine-[protein] + adenosine 3',5'-bisphosphate + H(+)</text>
        <dbReference type="Rhea" id="RHEA:16801"/>
        <dbReference type="Rhea" id="RHEA-COMP:10136"/>
        <dbReference type="Rhea" id="RHEA-COMP:11688"/>
        <dbReference type="ChEBI" id="CHEBI:15378"/>
        <dbReference type="ChEBI" id="CHEBI:46858"/>
        <dbReference type="ChEBI" id="CHEBI:58339"/>
        <dbReference type="ChEBI" id="CHEBI:58343"/>
        <dbReference type="ChEBI" id="CHEBI:65286"/>
        <dbReference type="EC" id="2.8.2.20"/>
    </reaction>
</comment>
<keyword evidence="3 7" id="KW-0808">Transferase</keyword>
<dbReference type="PANTHER" id="PTHR12788:SF10">
    <property type="entry name" value="PROTEIN-TYROSINE SULFOTRANSFERASE"/>
    <property type="match status" value="1"/>
</dbReference>
<keyword evidence="4" id="KW-1015">Disulfide bond</keyword>
<organism evidence="9">
    <name type="scientific">Trichuris suis</name>
    <name type="common">pig whipworm</name>
    <dbReference type="NCBI Taxonomy" id="68888"/>
    <lineage>
        <taxon>Eukaryota</taxon>
        <taxon>Metazoa</taxon>
        <taxon>Ecdysozoa</taxon>
        <taxon>Nematoda</taxon>
        <taxon>Enoplea</taxon>
        <taxon>Dorylaimia</taxon>
        <taxon>Trichinellida</taxon>
        <taxon>Trichuridae</taxon>
        <taxon>Trichuris</taxon>
    </lineage>
</organism>
<dbReference type="Gene3D" id="3.40.50.300">
    <property type="entry name" value="P-loop containing nucleotide triphosphate hydrolases"/>
    <property type="match status" value="1"/>
</dbReference>
<evidence type="ECO:0000256" key="7">
    <source>
        <dbReference type="RuleBase" id="RU365018"/>
    </source>
</evidence>
<dbReference type="SUPFAM" id="SSF52540">
    <property type="entry name" value="P-loop containing nucleoside triphosphate hydrolases"/>
    <property type="match status" value="1"/>
</dbReference>
<dbReference type="OrthoDB" id="545675at2759"/>
<comment type="function">
    <text evidence="1 7">Catalyzes the O-sulfation of tyrosine residues within acidic motifs of polypeptides, using 3'-phosphoadenylyl sulfate (PAPS) as cosubstrate.</text>
</comment>
<evidence type="ECO:0000256" key="2">
    <source>
        <dbReference type="ARBA" id="ARBA00009988"/>
    </source>
</evidence>